<evidence type="ECO:0000256" key="8">
    <source>
        <dbReference type="SAM" id="Phobius"/>
    </source>
</evidence>
<evidence type="ECO:0000256" key="3">
    <source>
        <dbReference type="ARBA" id="ARBA00022692"/>
    </source>
</evidence>
<keyword evidence="5 8" id="KW-0472">Membrane</keyword>
<feature type="chain" id="PRO_5025570697" evidence="9">
    <location>
        <begin position="17"/>
        <end position="589"/>
    </location>
</feature>
<keyword evidence="2" id="KW-1003">Cell membrane</keyword>
<dbReference type="InterPro" id="IPR056198">
    <property type="entry name" value="LBD_receptor"/>
</dbReference>
<accession>A0A6B9KZX2</accession>
<dbReference type="EMBL" id="MN602240">
    <property type="protein sequence ID" value="QHB15322.1"/>
    <property type="molecule type" value="mRNA"/>
</dbReference>
<name>A0A6B9KZX2_9NEOP</name>
<comment type="subcellular location">
    <subcellularLocation>
        <location evidence="1">Cell membrane</location>
        <topology evidence="1">Multi-pass membrane protein</topology>
    </subcellularLocation>
</comment>
<reference evidence="11" key="1">
    <citation type="submission" date="2019-10" db="EMBL/GenBank/DDBJ databases">
        <authorList>
            <person name="Sun Y.-L."/>
        </authorList>
    </citation>
    <scope>NUCLEOTIDE SEQUENCE</scope>
    <source>
        <strain evidence="11">PsauIR60a1b</strain>
    </source>
</reference>
<protein>
    <submittedName>
        <fullName evidence="11">Ionotropic receptor 60a1b</fullName>
    </submittedName>
</protein>
<evidence type="ECO:0000256" key="2">
    <source>
        <dbReference type="ARBA" id="ARBA00022475"/>
    </source>
</evidence>
<feature type="transmembrane region" description="Helical" evidence="8">
    <location>
        <begin position="379"/>
        <end position="399"/>
    </location>
</feature>
<keyword evidence="3 8" id="KW-0812">Transmembrane</keyword>
<sequence>MRVVYLLVSLLTSGNCFDIPIPSPTYSEKLLECVIDIIAKYFTEAKQVTYVGNRVRDEELLKAVNDASIVSVVSKRGSTKLFVPHQAYLISASNATFFAKHFINVTRESTWNPQARFLVIVRDLNERNLKIMFDTFLKLHANNVLLVNATDDAHLYTYNPFDNYNCGRRYDTITRFGKCLQAQSHNLYPEKLVTGLQNCTLNVLITQWPPYTVLAGNESFSSPPALRNGVEPYLLNIIGEMLGFNLNLINDYGDADEFSTVSADMQAAGSLKKIQDNEVDMHISGMILLPSRAAAFSYIYGHLVYTDEIRFVVQRAKNVRPWRNTYLEFELTVWLLLALSLVIYSILAIMLLRTDDKSYVVLILLDNLVLHGRNVKSGWAVKCVFIIWMWFAYLVNSFYQSSLVSLTTHPALEYQISSEEDINYYQLKPCLSSIMGRYYLESVQSSTEFDDSDVCHRLLGSVEAVAKSDNLYTLLLYGIYKYNEQDFFDDYGNPRVISLPKPYSKVIYAAYLYKGFPLIDKLCHKSIQLRENGLVEKGMRDMNYLRKITHSFKQREFVGRLAIPWLIYAFGCTLSTITFIIEIILKRRK</sequence>
<dbReference type="PANTHER" id="PTHR42643">
    <property type="entry name" value="IONOTROPIC RECEPTOR 20A-RELATED"/>
    <property type="match status" value="1"/>
</dbReference>
<dbReference type="AlphaFoldDB" id="A0A6B9KZX2"/>
<dbReference type="Gene3D" id="3.40.190.10">
    <property type="entry name" value="Periplasmic binding protein-like II"/>
    <property type="match status" value="1"/>
</dbReference>
<feature type="transmembrane region" description="Helical" evidence="8">
    <location>
        <begin position="331"/>
        <end position="352"/>
    </location>
</feature>
<feature type="non-terminal residue" evidence="11">
    <location>
        <position position="589"/>
    </location>
</feature>
<organism evidence="11">
    <name type="scientific">Peridroma saucia</name>
    <name type="common">pearly underwing</name>
    <dbReference type="NCBI Taxonomy" id="244290"/>
    <lineage>
        <taxon>Eukaryota</taxon>
        <taxon>Metazoa</taxon>
        <taxon>Ecdysozoa</taxon>
        <taxon>Arthropoda</taxon>
        <taxon>Hexapoda</taxon>
        <taxon>Insecta</taxon>
        <taxon>Pterygota</taxon>
        <taxon>Neoptera</taxon>
        <taxon>Endopterygota</taxon>
        <taxon>Lepidoptera</taxon>
        <taxon>Glossata</taxon>
        <taxon>Ditrysia</taxon>
        <taxon>Noctuoidea</taxon>
        <taxon>Noctuidae</taxon>
        <taxon>Noctuinae</taxon>
        <taxon>Noctuini</taxon>
        <taxon>Peridroma</taxon>
    </lineage>
</organism>
<evidence type="ECO:0000256" key="5">
    <source>
        <dbReference type="ARBA" id="ARBA00023136"/>
    </source>
</evidence>
<evidence type="ECO:0000256" key="9">
    <source>
        <dbReference type="SAM" id="SignalP"/>
    </source>
</evidence>
<evidence type="ECO:0000256" key="6">
    <source>
        <dbReference type="ARBA" id="ARBA00023170"/>
    </source>
</evidence>
<evidence type="ECO:0000313" key="11">
    <source>
        <dbReference type="EMBL" id="QHB15322.1"/>
    </source>
</evidence>
<feature type="signal peptide" evidence="9">
    <location>
        <begin position="1"/>
        <end position="16"/>
    </location>
</feature>
<dbReference type="Pfam" id="PF24061">
    <property type="entry name" value="LBD_receptor"/>
    <property type="match status" value="1"/>
</dbReference>
<proteinExistence type="evidence at transcript level"/>
<evidence type="ECO:0000256" key="4">
    <source>
        <dbReference type="ARBA" id="ARBA00022989"/>
    </source>
</evidence>
<evidence type="ECO:0000256" key="1">
    <source>
        <dbReference type="ARBA" id="ARBA00004651"/>
    </source>
</evidence>
<feature type="transmembrane region" description="Helical" evidence="8">
    <location>
        <begin position="565"/>
        <end position="585"/>
    </location>
</feature>
<keyword evidence="9" id="KW-0732">Signal</keyword>
<feature type="domain" description="Putative ionotropic receptor ligand binding" evidence="10">
    <location>
        <begin position="85"/>
        <end position="192"/>
    </location>
</feature>
<dbReference type="SUPFAM" id="SSF53850">
    <property type="entry name" value="Periplasmic binding protein-like II"/>
    <property type="match status" value="1"/>
</dbReference>
<dbReference type="PANTHER" id="PTHR42643:SF30">
    <property type="entry name" value="IONOTROPIC RECEPTOR 40A-RELATED"/>
    <property type="match status" value="1"/>
</dbReference>
<keyword evidence="4 8" id="KW-1133">Transmembrane helix</keyword>
<dbReference type="GO" id="GO:0005886">
    <property type="term" value="C:plasma membrane"/>
    <property type="evidence" value="ECO:0007669"/>
    <property type="project" value="UniProtKB-SubCell"/>
</dbReference>
<keyword evidence="7" id="KW-0325">Glycoprotein</keyword>
<dbReference type="InterPro" id="IPR052192">
    <property type="entry name" value="Insect_Ionotropic_Sensory_Rcpt"/>
</dbReference>
<evidence type="ECO:0000256" key="7">
    <source>
        <dbReference type="ARBA" id="ARBA00023180"/>
    </source>
</evidence>
<evidence type="ECO:0000259" key="10">
    <source>
        <dbReference type="Pfam" id="PF24061"/>
    </source>
</evidence>
<keyword evidence="6 11" id="KW-0675">Receptor</keyword>